<keyword evidence="1" id="KW-0175">Coiled coil</keyword>
<accession>A0AAD4MXT1</accession>
<protein>
    <submittedName>
        <fullName evidence="3">TATA element modulatory factor 1 DNA binding domain-containing protein</fullName>
    </submittedName>
</protein>
<evidence type="ECO:0000256" key="2">
    <source>
        <dbReference type="SAM" id="MobiDB-lite"/>
    </source>
</evidence>
<gene>
    <name evidence="3" type="ORF">DdX_12521</name>
</gene>
<dbReference type="EMBL" id="JAKKPZ010000041">
    <property type="protein sequence ID" value="KAI1707424.1"/>
    <property type="molecule type" value="Genomic_DNA"/>
</dbReference>
<feature type="compositionally biased region" description="Polar residues" evidence="2">
    <location>
        <begin position="183"/>
        <end position="206"/>
    </location>
</feature>
<proteinExistence type="predicted"/>
<comment type="caution">
    <text evidence="3">The sequence shown here is derived from an EMBL/GenBank/DDBJ whole genome shotgun (WGS) entry which is preliminary data.</text>
</comment>
<organism evidence="3 4">
    <name type="scientific">Ditylenchus destructor</name>
    <dbReference type="NCBI Taxonomy" id="166010"/>
    <lineage>
        <taxon>Eukaryota</taxon>
        <taxon>Metazoa</taxon>
        <taxon>Ecdysozoa</taxon>
        <taxon>Nematoda</taxon>
        <taxon>Chromadorea</taxon>
        <taxon>Rhabditida</taxon>
        <taxon>Tylenchina</taxon>
        <taxon>Tylenchomorpha</taxon>
        <taxon>Sphaerularioidea</taxon>
        <taxon>Anguinidae</taxon>
        <taxon>Anguininae</taxon>
        <taxon>Ditylenchus</taxon>
    </lineage>
</organism>
<dbReference type="Gene3D" id="1.10.287.1490">
    <property type="match status" value="1"/>
</dbReference>
<reference evidence="3" key="1">
    <citation type="submission" date="2022-01" db="EMBL/GenBank/DDBJ databases">
        <title>Genome Sequence Resource for Two Populations of Ditylenchus destructor, the Migratory Endoparasitic Phytonematode.</title>
        <authorList>
            <person name="Zhang H."/>
            <person name="Lin R."/>
            <person name="Xie B."/>
        </authorList>
    </citation>
    <scope>NUCLEOTIDE SEQUENCE</scope>
    <source>
        <strain evidence="3">BazhouSP</strain>
    </source>
</reference>
<dbReference type="Proteomes" id="UP001201812">
    <property type="component" value="Unassembled WGS sequence"/>
</dbReference>
<evidence type="ECO:0000256" key="1">
    <source>
        <dbReference type="SAM" id="Coils"/>
    </source>
</evidence>
<sequence>MSSSNQPCSNLQNQLAACSFELKACRKGKSDLEDASRDLSARLRMAELKVKRSVQSNFGLNLELQESKTKLELSENAIAEARKESRELSEKTSKLEAELEQLRKHEMELRQQNAELRSQNGESERQIQQLKQKLTESEAAISRLEADKLPEATAVSQGLKHRTPVLRSKKLSSPASVNEEPAESQSDIECRTSISRTLEPSSSPSPDSAMHLKSPKIMTPRSDWCARRSPRNRVKPLNFWANQTVVYKYNENGLPEARGVTEIKIDGRQRSQYSSFTKYKIVKNEQ</sequence>
<evidence type="ECO:0000313" key="4">
    <source>
        <dbReference type="Proteomes" id="UP001201812"/>
    </source>
</evidence>
<feature type="coiled-coil region" evidence="1">
    <location>
        <begin position="29"/>
        <end position="147"/>
    </location>
</feature>
<keyword evidence="4" id="KW-1185">Reference proteome</keyword>
<feature type="region of interest" description="Disordered" evidence="2">
    <location>
        <begin position="152"/>
        <end position="228"/>
    </location>
</feature>
<evidence type="ECO:0000313" key="3">
    <source>
        <dbReference type="EMBL" id="KAI1707424.1"/>
    </source>
</evidence>
<dbReference type="AlphaFoldDB" id="A0AAD4MXT1"/>
<feature type="compositionally biased region" description="Basic residues" evidence="2">
    <location>
        <begin position="159"/>
        <end position="170"/>
    </location>
</feature>
<name>A0AAD4MXT1_9BILA</name>